<dbReference type="AlphaFoldDB" id="S8AM07"/>
<dbReference type="EMBL" id="KB644409">
    <property type="protein sequence ID" value="EPS26893.1"/>
    <property type="molecule type" value="Genomic_DNA"/>
</dbReference>
<gene>
    <name evidence="1" type="ORF">PDE_01833</name>
</gene>
<proteinExistence type="predicted"/>
<dbReference type="HOGENOM" id="CLU_2671835_0_0_1"/>
<reference evidence="1 2" key="1">
    <citation type="journal article" date="2013" name="PLoS ONE">
        <title>Genomic and secretomic analyses reveal unique features of the lignocellulolytic enzyme system of Penicillium decumbens.</title>
        <authorList>
            <person name="Liu G."/>
            <person name="Zhang L."/>
            <person name="Wei X."/>
            <person name="Zou G."/>
            <person name="Qin Y."/>
            <person name="Ma L."/>
            <person name="Li J."/>
            <person name="Zheng H."/>
            <person name="Wang S."/>
            <person name="Wang C."/>
            <person name="Xun L."/>
            <person name="Zhao G.-P."/>
            <person name="Zhou Z."/>
            <person name="Qu Y."/>
        </authorList>
    </citation>
    <scope>NUCLEOTIDE SEQUENCE [LARGE SCALE GENOMIC DNA]</scope>
    <source>
        <strain evidence="2">114-2 / CGMCC 5302</strain>
    </source>
</reference>
<accession>S8AM07</accession>
<organism evidence="1 2">
    <name type="scientific">Penicillium oxalicum (strain 114-2 / CGMCC 5302)</name>
    <name type="common">Penicillium decumbens</name>
    <dbReference type="NCBI Taxonomy" id="933388"/>
    <lineage>
        <taxon>Eukaryota</taxon>
        <taxon>Fungi</taxon>
        <taxon>Dikarya</taxon>
        <taxon>Ascomycota</taxon>
        <taxon>Pezizomycotina</taxon>
        <taxon>Eurotiomycetes</taxon>
        <taxon>Eurotiomycetidae</taxon>
        <taxon>Eurotiales</taxon>
        <taxon>Aspergillaceae</taxon>
        <taxon>Penicillium</taxon>
    </lineage>
</organism>
<dbReference type="Proteomes" id="UP000019376">
    <property type="component" value="Unassembled WGS sequence"/>
</dbReference>
<keyword evidence="2" id="KW-1185">Reference proteome</keyword>
<evidence type="ECO:0000313" key="2">
    <source>
        <dbReference type="Proteomes" id="UP000019376"/>
    </source>
</evidence>
<name>S8AM07_PENO1</name>
<evidence type="ECO:0000313" key="1">
    <source>
        <dbReference type="EMBL" id="EPS26893.1"/>
    </source>
</evidence>
<protein>
    <submittedName>
        <fullName evidence="1">Uncharacterized protein</fullName>
    </submittedName>
</protein>
<sequence>MHLAPFTQSSLSLSLYALRSLHSKIPLLSSSTLHWVYFRGHRYSTIRKLHGHPLVLSTQSMDASPPSCGSLSPCG</sequence>